<keyword evidence="2" id="KW-1133">Transmembrane helix</keyword>
<dbReference type="PRINTS" id="PR00864">
    <property type="entry name" value="PREPILNPTASE"/>
</dbReference>
<feature type="transmembrane region" description="Helical" evidence="2">
    <location>
        <begin position="13"/>
        <end position="33"/>
    </location>
</feature>
<evidence type="ECO:0000313" key="4">
    <source>
        <dbReference type="EMBL" id="GAI27482.1"/>
    </source>
</evidence>
<reference evidence="4" key="1">
    <citation type="journal article" date="2014" name="Front. Microbiol.">
        <title>High frequency of phylogenetically diverse reductive dehalogenase-homologous genes in deep subseafloor sedimentary metagenomes.</title>
        <authorList>
            <person name="Kawai M."/>
            <person name="Futagami T."/>
            <person name="Toyoda A."/>
            <person name="Takaki Y."/>
            <person name="Nishi S."/>
            <person name="Hori S."/>
            <person name="Arai W."/>
            <person name="Tsubouchi T."/>
            <person name="Morono Y."/>
            <person name="Uchiyama I."/>
            <person name="Ito T."/>
            <person name="Fujiyama A."/>
            <person name="Inagaki F."/>
            <person name="Takami H."/>
        </authorList>
    </citation>
    <scope>NUCLEOTIDE SEQUENCE</scope>
    <source>
        <strain evidence="4">Expedition CK06-06</strain>
    </source>
</reference>
<comment type="caution">
    <text evidence="4">The sequence shown here is derived from an EMBL/GenBank/DDBJ whole genome shotgun (WGS) entry which is preliminary data.</text>
</comment>
<dbReference type="GO" id="GO:0004190">
    <property type="term" value="F:aspartic-type endopeptidase activity"/>
    <property type="evidence" value="ECO:0007669"/>
    <property type="project" value="InterPro"/>
</dbReference>
<dbReference type="EMBL" id="BARV01017802">
    <property type="protein sequence ID" value="GAI27482.1"/>
    <property type="molecule type" value="Genomic_DNA"/>
</dbReference>
<keyword evidence="2" id="KW-0472">Membrane</keyword>
<dbReference type="PANTHER" id="PTHR30487:SF0">
    <property type="entry name" value="PREPILIN LEADER PEPTIDASE_N-METHYLTRANSFERASE-RELATED"/>
    <property type="match status" value="1"/>
</dbReference>
<dbReference type="GO" id="GO:0006465">
    <property type="term" value="P:signal peptide processing"/>
    <property type="evidence" value="ECO:0007669"/>
    <property type="project" value="TreeGrafter"/>
</dbReference>
<dbReference type="GO" id="GO:0005886">
    <property type="term" value="C:plasma membrane"/>
    <property type="evidence" value="ECO:0007669"/>
    <property type="project" value="TreeGrafter"/>
</dbReference>
<protein>
    <recommendedName>
        <fullName evidence="3">Prepilin type IV endopeptidase peptidase domain-containing protein</fullName>
    </recommendedName>
</protein>
<dbReference type="InterPro" id="IPR014032">
    <property type="entry name" value="Peptidase_A24A_bac"/>
</dbReference>
<keyword evidence="2" id="KW-0812">Transmembrane</keyword>
<dbReference type="InterPro" id="IPR000045">
    <property type="entry name" value="Prepilin_IV_endopep_pep"/>
</dbReference>
<feature type="transmembrane region" description="Helical" evidence="2">
    <location>
        <begin position="115"/>
        <end position="132"/>
    </location>
</feature>
<evidence type="ECO:0000256" key="1">
    <source>
        <dbReference type="ARBA" id="ARBA00005801"/>
    </source>
</evidence>
<feature type="domain" description="Prepilin type IV endopeptidase peptidase" evidence="3">
    <location>
        <begin position="1"/>
        <end position="99"/>
    </location>
</feature>
<feature type="non-terminal residue" evidence="4">
    <location>
        <position position="1"/>
    </location>
</feature>
<dbReference type="Gene3D" id="1.20.120.1220">
    <property type="match status" value="1"/>
</dbReference>
<comment type="similarity">
    <text evidence="1">Belongs to the peptidase A24 family.</text>
</comment>
<organism evidence="4">
    <name type="scientific">marine sediment metagenome</name>
    <dbReference type="NCBI Taxonomy" id="412755"/>
    <lineage>
        <taxon>unclassified sequences</taxon>
        <taxon>metagenomes</taxon>
        <taxon>ecological metagenomes</taxon>
    </lineage>
</organism>
<feature type="transmembrane region" description="Helical" evidence="2">
    <location>
        <begin position="80"/>
        <end position="103"/>
    </location>
</feature>
<proteinExistence type="inferred from homology"/>
<sequence length="145" mass="16363">LIVISFIDIDFRIIPNVIVLPFTVIGLALNIFFKLSTSWWMPLAFCAGAFLFMLIIHLIYPRGMGMGDVKLSLMVGAFLVNKVIMGLFLGFLICAIYGLVLILIKKRKFKQTIPFGPFISIGSIIALFYGVYGDNILKWYISFLK</sequence>
<gene>
    <name evidence="4" type="ORF">S06H3_30254</name>
</gene>
<dbReference type="Pfam" id="PF01478">
    <property type="entry name" value="Peptidase_A24"/>
    <property type="match status" value="1"/>
</dbReference>
<evidence type="ECO:0000259" key="3">
    <source>
        <dbReference type="Pfam" id="PF01478"/>
    </source>
</evidence>
<feature type="transmembrane region" description="Helical" evidence="2">
    <location>
        <begin position="40"/>
        <end position="60"/>
    </location>
</feature>
<accession>X1M7A2</accession>
<evidence type="ECO:0000256" key="2">
    <source>
        <dbReference type="SAM" id="Phobius"/>
    </source>
</evidence>
<dbReference type="InterPro" id="IPR050882">
    <property type="entry name" value="Prepilin_peptidase/N-MTase"/>
</dbReference>
<dbReference type="AlphaFoldDB" id="X1M7A2"/>
<name>X1M7A2_9ZZZZ</name>
<dbReference type="PANTHER" id="PTHR30487">
    <property type="entry name" value="TYPE 4 PREPILIN-LIKE PROTEINS LEADER PEPTIDE-PROCESSING ENZYME"/>
    <property type="match status" value="1"/>
</dbReference>